<name>A0ABV7H3C2_9BURK</name>
<dbReference type="InterPro" id="IPR012533">
    <property type="entry name" value="YcnI-copper_dom"/>
</dbReference>
<feature type="domain" description="YncI copper-binding" evidence="2">
    <location>
        <begin position="20"/>
        <end position="163"/>
    </location>
</feature>
<evidence type="ECO:0000256" key="1">
    <source>
        <dbReference type="SAM" id="SignalP"/>
    </source>
</evidence>
<evidence type="ECO:0000259" key="2">
    <source>
        <dbReference type="Pfam" id="PF07987"/>
    </source>
</evidence>
<dbReference type="CDD" id="cd08545">
    <property type="entry name" value="YcnI_like"/>
    <property type="match status" value="1"/>
</dbReference>
<sequence length="180" mass="19924">MKTSFILAAGLLAALNAQAHIVLEQRTAEAGSYYKATFMLTHGCDGSPTREVKVTLPEGFQRARPQPKPGWTLETQSEKLAKPYETHGKTITEDVRVVTWRGGPLLDAHYDELIIMGRLPATPGKIYFKVEQVCEKGRHDWVAIPEPGKTIRDYKEPAAELTLTPRAEPAAAPATVHKHE</sequence>
<protein>
    <submittedName>
        <fullName evidence="3">YcnI family protein</fullName>
    </submittedName>
</protein>
<keyword evidence="1" id="KW-0732">Signal</keyword>
<evidence type="ECO:0000313" key="3">
    <source>
        <dbReference type="EMBL" id="MFC3148127.1"/>
    </source>
</evidence>
<dbReference type="RefSeq" id="WP_377303774.1">
    <property type="nucleotide sequence ID" value="NZ_CP180191.1"/>
</dbReference>
<gene>
    <name evidence="3" type="ORF">ACFOEN_10780</name>
</gene>
<accession>A0ABV7H3C2</accession>
<comment type="caution">
    <text evidence="3">The sequence shown here is derived from an EMBL/GenBank/DDBJ whole genome shotgun (WGS) entry which is preliminary data.</text>
</comment>
<keyword evidence="4" id="KW-1185">Reference proteome</keyword>
<dbReference type="Gene3D" id="2.60.40.2230">
    <property type="entry name" value="Uncharacterised protein YcnI-like PF07987, DUF1775"/>
    <property type="match status" value="1"/>
</dbReference>
<evidence type="ECO:0000313" key="4">
    <source>
        <dbReference type="Proteomes" id="UP001595556"/>
    </source>
</evidence>
<reference evidence="4" key="1">
    <citation type="journal article" date="2019" name="Int. J. Syst. Evol. Microbiol.">
        <title>The Global Catalogue of Microorganisms (GCM) 10K type strain sequencing project: providing services to taxonomists for standard genome sequencing and annotation.</title>
        <authorList>
            <consortium name="The Broad Institute Genomics Platform"/>
            <consortium name="The Broad Institute Genome Sequencing Center for Infectious Disease"/>
            <person name="Wu L."/>
            <person name="Ma J."/>
        </authorList>
    </citation>
    <scope>NUCLEOTIDE SEQUENCE [LARGE SCALE GENOMIC DNA]</scope>
    <source>
        <strain evidence="4">KCTC 52168</strain>
    </source>
</reference>
<dbReference type="InterPro" id="IPR038507">
    <property type="entry name" value="YcnI-like_sf"/>
</dbReference>
<dbReference type="Pfam" id="PF07987">
    <property type="entry name" value="DUF1775"/>
    <property type="match status" value="1"/>
</dbReference>
<dbReference type="Proteomes" id="UP001595556">
    <property type="component" value="Unassembled WGS sequence"/>
</dbReference>
<organism evidence="3 4">
    <name type="scientific">Piscinibacterium candidicorallinum</name>
    <dbReference type="NCBI Taxonomy" id="1793872"/>
    <lineage>
        <taxon>Bacteria</taxon>
        <taxon>Pseudomonadati</taxon>
        <taxon>Pseudomonadota</taxon>
        <taxon>Betaproteobacteria</taxon>
        <taxon>Burkholderiales</taxon>
        <taxon>Piscinibacterium</taxon>
    </lineage>
</organism>
<feature type="chain" id="PRO_5046241069" evidence="1">
    <location>
        <begin position="20"/>
        <end position="180"/>
    </location>
</feature>
<dbReference type="EMBL" id="JBHRTI010000004">
    <property type="protein sequence ID" value="MFC3148127.1"/>
    <property type="molecule type" value="Genomic_DNA"/>
</dbReference>
<proteinExistence type="predicted"/>
<feature type="signal peptide" evidence="1">
    <location>
        <begin position="1"/>
        <end position="19"/>
    </location>
</feature>